<feature type="transmembrane region" description="Helical" evidence="1">
    <location>
        <begin position="206"/>
        <end position="229"/>
    </location>
</feature>
<dbReference type="PANTHER" id="PTHR23537">
    <property type="match status" value="1"/>
</dbReference>
<evidence type="ECO:0000313" key="3">
    <source>
        <dbReference type="Proteomes" id="UP001595748"/>
    </source>
</evidence>
<keyword evidence="3" id="KW-1185">Reference proteome</keyword>
<feature type="transmembrane region" description="Helical" evidence="1">
    <location>
        <begin position="241"/>
        <end position="260"/>
    </location>
</feature>
<feature type="transmembrane region" description="Helical" evidence="1">
    <location>
        <begin position="76"/>
        <end position="93"/>
    </location>
</feature>
<feature type="transmembrane region" description="Helical" evidence="1">
    <location>
        <begin position="272"/>
        <end position="289"/>
    </location>
</feature>
<organism evidence="2 3">
    <name type="scientific">Deinococcus antarcticus</name>
    <dbReference type="NCBI Taxonomy" id="1298767"/>
    <lineage>
        <taxon>Bacteria</taxon>
        <taxon>Thermotogati</taxon>
        <taxon>Deinococcota</taxon>
        <taxon>Deinococci</taxon>
        <taxon>Deinococcales</taxon>
        <taxon>Deinococcaceae</taxon>
        <taxon>Deinococcus</taxon>
    </lineage>
</organism>
<accession>A0ABV8AFY2</accession>
<dbReference type="Proteomes" id="UP001595748">
    <property type="component" value="Unassembled WGS sequence"/>
</dbReference>
<dbReference type="InterPro" id="IPR036259">
    <property type="entry name" value="MFS_trans_sf"/>
</dbReference>
<dbReference type="PANTHER" id="PTHR23537:SF1">
    <property type="entry name" value="SUGAR TRANSPORTER"/>
    <property type="match status" value="1"/>
</dbReference>
<feature type="transmembrane region" description="Helical" evidence="1">
    <location>
        <begin position="48"/>
        <end position="69"/>
    </location>
</feature>
<reference evidence="3" key="1">
    <citation type="journal article" date="2019" name="Int. J. Syst. Evol. Microbiol.">
        <title>The Global Catalogue of Microorganisms (GCM) 10K type strain sequencing project: providing services to taxonomists for standard genome sequencing and annotation.</title>
        <authorList>
            <consortium name="The Broad Institute Genomics Platform"/>
            <consortium name="The Broad Institute Genome Sequencing Center for Infectious Disease"/>
            <person name="Wu L."/>
            <person name="Ma J."/>
        </authorList>
    </citation>
    <scope>NUCLEOTIDE SEQUENCE [LARGE SCALE GENOMIC DNA]</scope>
    <source>
        <strain evidence="3">CCTCC AB 2013263</strain>
    </source>
</reference>
<keyword evidence="1" id="KW-1133">Transmembrane helix</keyword>
<evidence type="ECO:0000313" key="2">
    <source>
        <dbReference type="EMBL" id="MFC3863138.1"/>
    </source>
</evidence>
<dbReference type="InterPro" id="IPR010645">
    <property type="entry name" value="MFS_4"/>
</dbReference>
<keyword evidence="1" id="KW-0812">Transmembrane</keyword>
<dbReference type="Pfam" id="PF07690">
    <property type="entry name" value="MFS_1"/>
    <property type="match status" value="1"/>
</dbReference>
<gene>
    <name evidence="2" type="ORF">ACFOPQ_20460</name>
</gene>
<evidence type="ECO:0000256" key="1">
    <source>
        <dbReference type="SAM" id="Phobius"/>
    </source>
</evidence>
<dbReference type="SUPFAM" id="SSF103473">
    <property type="entry name" value="MFS general substrate transporter"/>
    <property type="match status" value="1"/>
</dbReference>
<feature type="transmembrane region" description="Helical" evidence="1">
    <location>
        <begin position="9"/>
        <end position="28"/>
    </location>
</feature>
<dbReference type="EMBL" id="JBHRZF010000232">
    <property type="protein sequence ID" value="MFC3863138.1"/>
    <property type="molecule type" value="Genomic_DNA"/>
</dbReference>
<sequence>MTIPHSQRPFIAALAVLNTVAYGTLYYAQPLLAVQFERAYNWPRSFTSLAFTLALLVTAFTAPLFGRWFDQGKGKLLLSLGAGLASLFFALLACVGDSILFMLAWLMGGVAMALTFYEATFAVLAGHLQGEACTKATLSITLVAGPASTIFVPLVTGLLEQVGLTFTLWTMAALLALCTASLWWLVPPSGEAQTRAQRLPVTMDAFLRRVTLVFTLIRIVMVGVGLQLVPMLLHDGFSPGTAASVAGLLGAAALPGRVVFVPALQRWGATRVTAFLVWVLLLATGLLLLPHHLPLLLLAALLFGLGNGALTLARAELLHAQYPAAIFGSVNGKIGVVGQPGTGTDAFRDGLAVHAVWELLAVPHSVDRPRGLGNIIHFPLQTLTNFNLRCILYLWISIRVQNFSRRSPTPTA</sequence>
<protein>
    <submittedName>
        <fullName evidence="2">MFS transporter</fullName>
    </submittedName>
</protein>
<comment type="caution">
    <text evidence="2">The sequence shown here is derived from an EMBL/GenBank/DDBJ whole genome shotgun (WGS) entry which is preliminary data.</text>
</comment>
<feature type="transmembrane region" description="Helical" evidence="1">
    <location>
        <begin position="166"/>
        <end position="186"/>
    </location>
</feature>
<dbReference type="Gene3D" id="1.20.1250.20">
    <property type="entry name" value="MFS general substrate transporter like domains"/>
    <property type="match status" value="2"/>
</dbReference>
<feature type="transmembrane region" description="Helical" evidence="1">
    <location>
        <begin position="99"/>
        <end position="124"/>
    </location>
</feature>
<dbReference type="RefSeq" id="WP_380081074.1">
    <property type="nucleotide sequence ID" value="NZ_JBHRZF010000232.1"/>
</dbReference>
<name>A0ABV8AFY2_9DEIO</name>
<proteinExistence type="predicted"/>
<dbReference type="InterPro" id="IPR011701">
    <property type="entry name" value="MFS"/>
</dbReference>
<keyword evidence="1" id="KW-0472">Membrane</keyword>
<feature type="transmembrane region" description="Helical" evidence="1">
    <location>
        <begin position="136"/>
        <end position="154"/>
    </location>
</feature>